<dbReference type="AlphaFoldDB" id="A0A1Y4LUR9"/>
<accession>A0A1Y4LUR9</accession>
<dbReference type="Proteomes" id="UP000195447">
    <property type="component" value="Unassembled WGS sequence"/>
</dbReference>
<name>A0A1Y4LUR9_9FIRM</name>
<dbReference type="Gene3D" id="3.40.50.1980">
    <property type="entry name" value="Nitrogenase molybdenum iron protein domain"/>
    <property type="match status" value="2"/>
</dbReference>
<feature type="domain" description="Fe/B12 periplasmic-binding" evidence="3">
    <location>
        <begin position="46"/>
        <end position="299"/>
    </location>
</feature>
<feature type="signal peptide" evidence="2">
    <location>
        <begin position="1"/>
        <end position="17"/>
    </location>
</feature>
<evidence type="ECO:0000313" key="4">
    <source>
        <dbReference type="EMBL" id="OUP60337.1"/>
    </source>
</evidence>
<evidence type="ECO:0000256" key="2">
    <source>
        <dbReference type="SAM" id="SignalP"/>
    </source>
</evidence>
<sequence length="328" mass="36411">MKKLLSAGLCLSMFLLAGCQGQPQDTTLTITDQVGREVTFEEPCQTAASGYYITTTIMIGLQQQDKLTGIEMKPETRPIYAKAAEEILDLPQLGNKKMFNVEECAKADPDVVFLPVSLESYVEELEALDIPVVLLEPETADDFEEAVEIIGKVMGCEDKVDEYKQYEEDLLEKYELDEVEEEPTVYFAGSDLLTCATDDMYQGEILSYAQADNAIDAEGSSWVNIDIETLLAANPDYVFIEAGSLSADDFKNDARVQELQAVQNDHVYVFPSTLETWDTPSLSSCLGKLWAASILHPELVSMDDVEAEAVAFYEQFYGFTPEAQDLAL</sequence>
<dbReference type="InterPro" id="IPR050902">
    <property type="entry name" value="ABC_Transporter_SBP"/>
</dbReference>
<organism evidence="4 5">
    <name type="scientific">Faecalitalea cylindroides</name>
    <dbReference type="NCBI Taxonomy" id="39483"/>
    <lineage>
        <taxon>Bacteria</taxon>
        <taxon>Bacillati</taxon>
        <taxon>Bacillota</taxon>
        <taxon>Erysipelotrichia</taxon>
        <taxon>Erysipelotrichales</taxon>
        <taxon>Erysipelotrichaceae</taxon>
        <taxon>Faecalitalea</taxon>
    </lineage>
</organism>
<dbReference type="InterPro" id="IPR002491">
    <property type="entry name" value="ABC_transptr_periplasmic_BD"/>
</dbReference>
<dbReference type="RefSeq" id="WP_087158671.1">
    <property type="nucleotide sequence ID" value="NZ_NFKM01000010.1"/>
</dbReference>
<dbReference type="Gene3D" id="1.20.58.2180">
    <property type="match status" value="1"/>
</dbReference>
<comment type="caution">
    <text evidence="4">The sequence shown here is derived from an EMBL/GenBank/DDBJ whole genome shotgun (WGS) entry which is preliminary data.</text>
</comment>
<keyword evidence="5" id="KW-1185">Reference proteome</keyword>
<evidence type="ECO:0000259" key="3">
    <source>
        <dbReference type="PROSITE" id="PS50983"/>
    </source>
</evidence>
<keyword evidence="2" id="KW-0732">Signal</keyword>
<evidence type="ECO:0000313" key="5">
    <source>
        <dbReference type="Proteomes" id="UP000195447"/>
    </source>
</evidence>
<dbReference type="EMBL" id="NFKM01000010">
    <property type="protein sequence ID" value="OUP60337.1"/>
    <property type="molecule type" value="Genomic_DNA"/>
</dbReference>
<dbReference type="PROSITE" id="PS50983">
    <property type="entry name" value="FE_B12_PBP"/>
    <property type="match status" value="1"/>
</dbReference>
<proteinExistence type="inferred from homology"/>
<dbReference type="Pfam" id="PF01497">
    <property type="entry name" value="Peripla_BP_2"/>
    <property type="match status" value="1"/>
</dbReference>
<dbReference type="PROSITE" id="PS51257">
    <property type="entry name" value="PROKAR_LIPOPROTEIN"/>
    <property type="match status" value="1"/>
</dbReference>
<dbReference type="PANTHER" id="PTHR30535">
    <property type="entry name" value="VITAMIN B12-BINDING PROTEIN"/>
    <property type="match status" value="1"/>
</dbReference>
<gene>
    <name evidence="4" type="ORF">B5F14_06105</name>
</gene>
<feature type="chain" id="PRO_5039464278" evidence="2">
    <location>
        <begin position="18"/>
        <end position="328"/>
    </location>
</feature>
<dbReference type="SUPFAM" id="SSF53807">
    <property type="entry name" value="Helical backbone' metal receptor"/>
    <property type="match status" value="1"/>
</dbReference>
<protein>
    <submittedName>
        <fullName evidence="4">Iron ABC transporter substrate-binding protein</fullName>
    </submittedName>
</protein>
<dbReference type="PANTHER" id="PTHR30535:SF34">
    <property type="entry name" value="MOLYBDATE-BINDING PROTEIN MOLA"/>
    <property type="match status" value="1"/>
</dbReference>
<reference evidence="5" key="1">
    <citation type="submission" date="2017-04" db="EMBL/GenBank/DDBJ databases">
        <title>Function of individual gut microbiota members based on whole genome sequencing of pure cultures obtained from chicken caecum.</title>
        <authorList>
            <person name="Medvecky M."/>
            <person name="Cejkova D."/>
            <person name="Polansky O."/>
            <person name="Karasova D."/>
            <person name="Kubasova T."/>
            <person name="Cizek A."/>
            <person name="Rychlik I."/>
        </authorList>
    </citation>
    <scope>NUCLEOTIDE SEQUENCE [LARGE SCALE GENOMIC DNA]</scope>
    <source>
        <strain evidence="5">An178</strain>
    </source>
</reference>
<evidence type="ECO:0000256" key="1">
    <source>
        <dbReference type="ARBA" id="ARBA00008814"/>
    </source>
</evidence>
<comment type="similarity">
    <text evidence="1">Belongs to the bacterial solute-binding protein 8 family.</text>
</comment>